<keyword evidence="3 12" id="KW-1003">Cell membrane</keyword>
<keyword evidence="15" id="KW-1185">Reference proteome</keyword>
<evidence type="ECO:0000256" key="7">
    <source>
        <dbReference type="ARBA" id="ARBA00023010"/>
    </source>
</evidence>
<dbReference type="Gene3D" id="1.20.1640.10">
    <property type="entry name" value="Multidrug efflux transporter AcrB transmembrane domain"/>
    <property type="match status" value="1"/>
</dbReference>
<proteinExistence type="inferred from homology"/>
<comment type="subunit">
    <text evidence="12">Forms a complex with SecD. Part of the essential Sec protein translocation apparatus which comprises SecA, SecYEG and auxiliary proteins SecDF. Other proteins may also be involved.</text>
</comment>
<dbReference type="Proteomes" id="UP000005730">
    <property type="component" value="Chromosome"/>
</dbReference>
<feature type="transmembrane region" description="Helical" evidence="12">
    <location>
        <begin position="156"/>
        <end position="177"/>
    </location>
</feature>
<evidence type="ECO:0000313" key="15">
    <source>
        <dbReference type="Proteomes" id="UP000005730"/>
    </source>
</evidence>
<dbReference type="InterPro" id="IPR022646">
    <property type="entry name" value="SecD/SecF_CS"/>
</dbReference>
<dbReference type="PANTHER" id="PTHR30081:SF8">
    <property type="entry name" value="PROTEIN TRANSLOCASE SUBUNIT SECF"/>
    <property type="match status" value="1"/>
</dbReference>
<dbReference type="Pfam" id="PF07549">
    <property type="entry name" value="Sec_GG"/>
    <property type="match status" value="1"/>
</dbReference>
<dbReference type="PRINTS" id="PR01755">
    <property type="entry name" value="SECFTRNLCASE"/>
</dbReference>
<dbReference type="PANTHER" id="PTHR30081">
    <property type="entry name" value="PROTEIN-EXPORT MEMBRANE PROTEIN SEC"/>
    <property type="match status" value="1"/>
</dbReference>
<sequence length="293" mass="31740">MTIKTHDLKIPFMNFRRIALGISLAAVLISLFLVVTKGLNLGVDYTGGVLMQVETPKPAEVGEIRAAVSSKVSGEPVIQAFGPRDFLIRLKSVSDSERRAALDVMRDRFGEVKVLKLETVGPVVGSELKGQAIIALTLALGGILLYMAFRFKFRFGVAAVLSLVHDAAIMLGVYSLTGREVSVSFIAAVLTVVGYSLNDSIVVLDRVRENWRDVPRKGVLQVIDDSINQTLSRTINTSLTTLLPVLAMFFLGGDVISNFAFAFLVGIGVGTYSSIYIAGAILAEWYLKSPLKD</sequence>
<evidence type="ECO:0000256" key="10">
    <source>
        <dbReference type="ARBA" id="ARBA00060856"/>
    </source>
</evidence>
<dbReference type="InterPro" id="IPR022813">
    <property type="entry name" value="SecD/SecF_arch_bac"/>
</dbReference>
<feature type="transmembrane region" description="Helical" evidence="12">
    <location>
        <begin position="132"/>
        <end position="149"/>
    </location>
</feature>
<reference evidence="14 15" key="1">
    <citation type="submission" date="2011-10" db="EMBL/GenBank/DDBJ databases">
        <title>The Noncontiguous Finished genome of Thermanaerovibrio velox DSM 12556.</title>
        <authorList>
            <consortium name="US DOE Joint Genome Institute (JGI-PGF)"/>
            <person name="Lucas S."/>
            <person name="Copeland A."/>
            <person name="Lapidus A."/>
            <person name="Glavina del Rio T."/>
            <person name="Dalin E."/>
            <person name="Tice H."/>
            <person name="Bruce D."/>
            <person name="Goodwin L."/>
            <person name="Pitluck S."/>
            <person name="Peters L."/>
            <person name="Mikhailova N."/>
            <person name="Teshima H."/>
            <person name="Kyrpides N."/>
            <person name="Mavromatis K."/>
            <person name="Ivanova N."/>
            <person name="Markowitz V."/>
            <person name="Cheng J.-F."/>
            <person name="Hugenholtz P."/>
            <person name="Woyke T."/>
            <person name="Wu D."/>
            <person name="Spring S."/>
            <person name="Brambilla E.-M."/>
            <person name="Klenk H.-P."/>
            <person name="Eisen J.A."/>
        </authorList>
    </citation>
    <scope>NUCLEOTIDE SEQUENCE [LARGE SCALE GENOMIC DNA]</scope>
    <source>
        <strain evidence="14 15">DSM 12556</strain>
    </source>
</reference>
<evidence type="ECO:0000256" key="2">
    <source>
        <dbReference type="ARBA" id="ARBA00022448"/>
    </source>
</evidence>
<keyword evidence="4 12" id="KW-0812">Transmembrane</keyword>
<feature type="transmembrane region" description="Helical" evidence="12">
    <location>
        <begin position="259"/>
        <end position="287"/>
    </location>
</feature>
<keyword evidence="8 12" id="KW-0472">Membrane</keyword>
<dbReference type="GO" id="GO:0015450">
    <property type="term" value="F:protein-transporting ATPase activity"/>
    <property type="evidence" value="ECO:0007669"/>
    <property type="project" value="InterPro"/>
</dbReference>
<dbReference type="OrthoDB" id="9805019at2"/>
<protein>
    <recommendedName>
        <fullName evidence="12">Protein-export membrane protein SecF</fullName>
    </recommendedName>
</protein>
<dbReference type="EMBL" id="CM001377">
    <property type="protein sequence ID" value="EHM09708.1"/>
    <property type="molecule type" value="Genomic_DNA"/>
</dbReference>
<evidence type="ECO:0000256" key="12">
    <source>
        <dbReference type="HAMAP-Rule" id="MF_01464"/>
    </source>
</evidence>
<dbReference type="Pfam" id="PF02355">
    <property type="entry name" value="SecD_SecF_C"/>
    <property type="match status" value="1"/>
</dbReference>
<comment type="similarity">
    <text evidence="12">Belongs to the SecD/SecF family. SecF subfamily.</text>
</comment>
<comment type="similarity">
    <text evidence="11">In the N-terminal section; belongs to the SecD/SecF family. SecD subfamily.</text>
</comment>
<dbReference type="HOGENOM" id="CLU_050012_0_1_0"/>
<dbReference type="eggNOG" id="COG0341">
    <property type="taxonomic scope" value="Bacteria"/>
</dbReference>
<feature type="transmembrane region" description="Helical" evidence="12">
    <location>
        <begin position="183"/>
        <end position="204"/>
    </location>
</feature>
<comment type="function">
    <text evidence="9 12">Part of the Sec protein translocase complex. Interacts with the SecYEG preprotein conducting channel. SecDF uses the proton motive force (PMF) to complete protein translocation after the ATP-dependent function of SecA.</text>
</comment>
<evidence type="ECO:0000256" key="3">
    <source>
        <dbReference type="ARBA" id="ARBA00022475"/>
    </source>
</evidence>
<keyword evidence="7 12" id="KW-0811">Translocation</keyword>
<dbReference type="GO" id="GO:0006605">
    <property type="term" value="P:protein targeting"/>
    <property type="evidence" value="ECO:0007669"/>
    <property type="project" value="UniProtKB-UniRule"/>
</dbReference>
<comment type="similarity">
    <text evidence="10">In the C-terminal section; belongs to the SecD/SecF family. SecF subfamily.</text>
</comment>
<dbReference type="AlphaFoldDB" id="H0UQF4"/>
<evidence type="ECO:0000256" key="8">
    <source>
        <dbReference type="ARBA" id="ARBA00023136"/>
    </source>
</evidence>
<evidence type="ECO:0000256" key="11">
    <source>
        <dbReference type="ARBA" id="ARBA00061053"/>
    </source>
</evidence>
<name>H0UQF4_9BACT</name>
<keyword evidence="2 12" id="KW-0813">Transport</keyword>
<dbReference type="GO" id="GO:0043952">
    <property type="term" value="P:protein transport by the Sec complex"/>
    <property type="evidence" value="ECO:0007669"/>
    <property type="project" value="UniProtKB-UniRule"/>
</dbReference>
<evidence type="ECO:0000256" key="6">
    <source>
        <dbReference type="ARBA" id="ARBA00022989"/>
    </source>
</evidence>
<dbReference type="InterPro" id="IPR048634">
    <property type="entry name" value="SecD_SecF_C"/>
</dbReference>
<evidence type="ECO:0000256" key="1">
    <source>
        <dbReference type="ARBA" id="ARBA00004651"/>
    </source>
</evidence>
<organism evidence="14 15">
    <name type="scientific">Thermanaerovibrio velox DSM 12556</name>
    <dbReference type="NCBI Taxonomy" id="926567"/>
    <lineage>
        <taxon>Bacteria</taxon>
        <taxon>Thermotogati</taxon>
        <taxon>Synergistota</taxon>
        <taxon>Synergistia</taxon>
        <taxon>Synergistales</taxon>
        <taxon>Synergistaceae</taxon>
        <taxon>Thermanaerovibrio</taxon>
    </lineage>
</organism>
<evidence type="ECO:0000256" key="4">
    <source>
        <dbReference type="ARBA" id="ARBA00022692"/>
    </source>
</evidence>
<evidence type="ECO:0000259" key="13">
    <source>
        <dbReference type="Pfam" id="PF02355"/>
    </source>
</evidence>
<feature type="transmembrane region" description="Helical" evidence="12">
    <location>
        <begin position="18"/>
        <end position="35"/>
    </location>
</feature>
<dbReference type="SUPFAM" id="SSF82866">
    <property type="entry name" value="Multidrug efflux transporter AcrB transmembrane domain"/>
    <property type="match status" value="1"/>
</dbReference>
<dbReference type="FunFam" id="1.20.1640.10:FF:000024">
    <property type="entry name" value="Multifunctional fusion protein"/>
    <property type="match status" value="1"/>
</dbReference>
<keyword evidence="5 12" id="KW-0653">Protein transport</keyword>
<dbReference type="STRING" id="926567.TheveDRAFT_0547"/>
<accession>H0UQF4</accession>
<keyword evidence="6 12" id="KW-1133">Transmembrane helix</keyword>
<dbReference type="GO" id="GO:0005886">
    <property type="term" value="C:plasma membrane"/>
    <property type="evidence" value="ECO:0007669"/>
    <property type="project" value="UniProtKB-SubCell"/>
</dbReference>
<evidence type="ECO:0000313" key="14">
    <source>
        <dbReference type="EMBL" id="EHM09708.1"/>
    </source>
</evidence>
<dbReference type="InterPro" id="IPR005665">
    <property type="entry name" value="SecF_bac"/>
</dbReference>
<dbReference type="InterPro" id="IPR055344">
    <property type="entry name" value="SecD_SecF_C_bact"/>
</dbReference>
<feature type="domain" description="Protein export membrane protein SecD/SecF C-terminal" evidence="13">
    <location>
        <begin position="106"/>
        <end position="286"/>
    </location>
</feature>
<feature type="transmembrane region" description="Helical" evidence="12">
    <location>
        <begin position="235"/>
        <end position="253"/>
    </location>
</feature>
<dbReference type="NCBIfam" id="TIGR00966">
    <property type="entry name" value="transloc_SecF"/>
    <property type="match status" value="1"/>
</dbReference>
<dbReference type="InterPro" id="IPR022645">
    <property type="entry name" value="SecD/SecF_bac"/>
</dbReference>
<dbReference type="GO" id="GO:0065002">
    <property type="term" value="P:intracellular protein transmembrane transport"/>
    <property type="evidence" value="ECO:0007669"/>
    <property type="project" value="UniProtKB-UniRule"/>
</dbReference>
<dbReference type="NCBIfam" id="TIGR00916">
    <property type="entry name" value="2A0604s01"/>
    <property type="match status" value="1"/>
</dbReference>
<dbReference type="RefSeq" id="WP_006583202.1">
    <property type="nucleotide sequence ID" value="NZ_CM001377.1"/>
</dbReference>
<evidence type="ECO:0000256" key="9">
    <source>
        <dbReference type="ARBA" id="ARBA00059018"/>
    </source>
</evidence>
<gene>
    <name evidence="12" type="primary">secF</name>
    <name evidence="14" type="ORF">TheveDRAFT_0547</name>
</gene>
<evidence type="ECO:0000256" key="5">
    <source>
        <dbReference type="ARBA" id="ARBA00022927"/>
    </source>
</evidence>
<comment type="subcellular location">
    <subcellularLocation>
        <location evidence="1 12">Cell membrane</location>
        <topology evidence="1 12">Multi-pass membrane protein</topology>
    </subcellularLocation>
</comment>
<dbReference type="HAMAP" id="MF_01464_B">
    <property type="entry name" value="SecF_B"/>
    <property type="match status" value="1"/>
</dbReference>